<evidence type="ECO:0000256" key="4">
    <source>
        <dbReference type="ARBA" id="ARBA00023187"/>
    </source>
</evidence>
<evidence type="ECO:0000313" key="9">
    <source>
        <dbReference type="EMBL" id="GFY85827.1"/>
    </source>
</evidence>
<dbReference type="InterPro" id="IPR051106">
    <property type="entry name" value="RNA-bind/splicing_reg"/>
</dbReference>
<evidence type="ECO:0000256" key="3">
    <source>
        <dbReference type="ARBA" id="ARBA00022884"/>
    </source>
</evidence>
<dbReference type="OrthoDB" id="21467at2759"/>
<evidence type="ECO:0000256" key="6">
    <source>
        <dbReference type="PROSITE-ProRule" id="PRU00176"/>
    </source>
</evidence>
<keyword evidence="7" id="KW-1133">Transmembrane helix</keyword>
<gene>
    <name evidence="9" type="ORF">Acr_04g0005650</name>
</gene>
<evidence type="ECO:0000256" key="2">
    <source>
        <dbReference type="ARBA" id="ARBA00022664"/>
    </source>
</evidence>
<keyword evidence="4" id="KW-0508">mRNA splicing</keyword>
<keyword evidence="2" id="KW-0507">mRNA processing</keyword>
<dbReference type="GO" id="GO:0003723">
    <property type="term" value="F:RNA binding"/>
    <property type="evidence" value="ECO:0007669"/>
    <property type="project" value="UniProtKB-UniRule"/>
</dbReference>
<comment type="caution">
    <text evidence="9">The sequence shown here is derived from an EMBL/GenBank/DDBJ whole genome shotgun (WGS) entry which is preliminary data.</text>
</comment>
<dbReference type="GO" id="GO:0005634">
    <property type="term" value="C:nucleus"/>
    <property type="evidence" value="ECO:0007669"/>
    <property type="project" value="UniProtKB-SubCell"/>
</dbReference>
<evidence type="ECO:0000256" key="7">
    <source>
        <dbReference type="SAM" id="Phobius"/>
    </source>
</evidence>
<dbReference type="PROSITE" id="PS50102">
    <property type="entry name" value="RRM"/>
    <property type="match status" value="1"/>
</dbReference>
<evidence type="ECO:0000256" key="1">
    <source>
        <dbReference type="ARBA" id="ARBA00004123"/>
    </source>
</evidence>
<name>A0A7J0EJM6_9ERIC</name>
<feature type="transmembrane region" description="Helical" evidence="7">
    <location>
        <begin position="286"/>
        <end position="308"/>
    </location>
</feature>
<keyword evidence="7" id="KW-0472">Membrane</keyword>
<protein>
    <submittedName>
        <fullName evidence="9">Serine/arginine-rich splicing factor-like protein, putative</fullName>
    </submittedName>
</protein>
<dbReference type="PANTHER" id="PTHR48028">
    <property type="entry name" value="GLYCINE-RICH RNA-BINDING PROTEIN RZ1A"/>
    <property type="match status" value="1"/>
</dbReference>
<dbReference type="PANTHER" id="PTHR48028:SF4">
    <property type="entry name" value="SC35-LIKE SPLICING FACTOR"/>
    <property type="match status" value="1"/>
</dbReference>
<accession>A0A7J0EJM6</accession>
<evidence type="ECO:0000313" key="10">
    <source>
        <dbReference type="Proteomes" id="UP000585474"/>
    </source>
</evidence>
<dbReference type="AlphaFoldDB" id="A0A7J0EJM6"/>
<keyword evidence="10" id="KW-1185">Reference proteome</keyword>
<dbReference type="SUPFAM" id="SSF54928">
    <property type="entry name" value="RNA-binding domain, RBD"/>
    <property type="match status" value="1"/>
</dbReference>
<organism evidence="9 10">
    <name type="scientific">Actinidia rufa</name>
    <dbReference type="NCBI Taxonomy" id="165716"/>
    <lineage>
        <taxon>Eukaryota</taxon>
        <taxon>Viridiplantae</taxon>
        <taxon>Streptophyta</taxon>
        <taxon>Embryophyta</taxon>
        <taxon>Tracheophyta</taxon>
        <taxon>Spermatophyta</taxon>
        <taxon>Magnoliopsida</taxon>
        <taxon>eudicotyledons</taxon>
        <taxon>Gunneridae</taxon>
        <taxon>Pentapetalae</taxon>
        <taxon>asterids</taxon>
        <taxon>Ericales</taxon>
        <taxon>Actinidiaceae</taxon>
        <taxon>Actinidia</taxon>
    </lineage>
</organism>
<sequence length="368" mass="39998">MARSSMSSSPETEGFTLTGDSRGFAFVRYKYADEAQKAVEKLDGRVVDGREIMVQFAKYGPNAERILFTLHGFGFQSEREGTRTSIKVKRQVKKPESSTKINKVYKHLSEVEIGYSFIYKEELIGPGIGMNTRTGIPRGEVAAEVGAGMTGIDPEEGKEIIVIEAGAAVEALIIRKTVEEVNMMTRSTAGVGLMEVPPLLVVARVLGGAPLHAGCLHLGVEALTHAIAKNDHLCQKGFCLVVDQLILKAPYNALMLMNKRANECGCLAGDVAAVDAVFTLRLVDCWLYSMVFFSVSDDVLVAVEIVTLDGTDSRYLCTLIVAALVTWSCIFSMLMSDAWFGSCGAAGFDSAAVLCFVAFQYVIQRLKF</sequence>
<feature type="domain" description="RRM" evidence="8">
    <location>
        <begin position="1"/>
        <end position="59"/>
    </location>
</feature>
<dbReference type="InterPro" id="IPR012677">
    <property type="entry name" value="Nucleotide-bd_a/b_plait_sf"/>
</dbReference>
<reference evidence="9 10" key="1">
    <citation type="submission" date="2019-07" db="EMBL/GenBank/DDBJ databases">
        <title>De Novo Assembly of kiwifruit Actinidia rufa.</title>
        <authorList>
            <person name="Sugita-Konishi S."/>
            <person name="Sato K."/>
            <person name="Mori E."/>
            <person name="Abe Y."/>
            <person name="Kisaki G."/>
            <person name="Hamano K."/>
            <person name="Suezawa K."/>
            <person name="Otani M."/>
            <person name="Fukuda T."/>
            <person name="Manabe T."/>
            <person name="Gomi K."/>
            <person name="Tabuchi M."/>
            <person name="Akimitsu K."/>
            <person name="Kataoka I."/>
        </authorList>
    </citation>
    <scope>NUCLEOTIDE SEQUENCE [LARGE SCALE GENOMIC DNA]</scope>
    <source>
        <strain evidence="10">cv. Fuchu</strain>
    </source>
</reference>
<proteinExistence type="predicted"/>
<comment type="subcellular location">
    <subcellularLocation>
        <location evidence="1">Nucleus</location>
    </subcellularLocation>
</comment>
<dbReference type="GO" id="GO:0008380">
    <property type="term" value="P:RNA splicing"/>
    <property type="evidence" value="ECO:0007669"/>
    <property type="project" value="UniProtKB-KW"/>
</dbReference>
<keyword evidence="3 6" id="KW-0694">RNA-binding</keyword>
<evidence type="ECO:0000259" key="8">
    <source>
        <dbReference type="PROSITE" id="PS50102"/>
    </source>
</evidence>
<dbReference type="Proteomes" id="UP000585474">
    <property type="component" value="Unassembled WGS sequence"/>
</dbReference>
<dbReference type="EMBL" id="BJWL01000004">
    <property type="protein sequence ID" value="GFY85827.1"/>
    <property type="molecule type" value="Genomic_DNA"/>
</dbReference>
<dbReference type="InterPro" id="IPR035979">
    <property type="entry name" value="RBD_domain_sf"/>
</dbReference>
<evidence type="ECO:0000256" key="5">
    <source>
        <dbReference type="ARBA" id="ARBA00023242"/>
    </source>
</evidence>
<dbReference type="GO" id="GO:0006397">
    <property type="term" value="P:mRNA processing"/>
    <property type="evidence" value="ECO:0007669"/>
    <property type="project" value="UniProtKB-KW"/>
</dbReference>
<feature type="transmembrane region" description="Helical" evidence="7">
    <location>
        <begin position="339"/>
        <end position="363"/>
    </location>
</feature>
<keyword evidence="5" id="KW-0539">Nucleus</keyword>
<feature type="transmembrane region" description="Helical" evidence="7">
    <location>
        <begin position="315"/>
        <end position="333"/>
    </location>
</feature>
<dbReference type="Pfam" id="PF00076">
    <property type="entry name" value="RRM_1"/>
    <property type="match status" value="1"/>
</dbReference>
<keyword evidence="7" id="KW-0812">Transmembrane</keyword>
<dbReference type="Gene3D" id="3.30.70.330">
    <property type="match status" value="1"/>
</dbReference>
<dbReference type="InterPro" id="IPR000504">
    <property type="entry name" value="RRM_dom"/>
</dbReference>